<feature type="transmembrane region" description="Helical" evidence="5">
    <location>
        <begin position="82"/>
        <end position="102"/>
    </location>
</feature>
<dbReference type="RefSeq" id="WP_027890120.1">
    <property type="nucleotide sequence ID" value="NZ_CALXYH010000013.1"/>
</dbReference>
<proteinExistence type="inferred from homology"/>
<evidence type="ECO:0000256" key="5">
    <source>
        <dbReference type="HAMAP-Rule" id="MF_01874"/>
    </source>
</evidence>
<dbReference type="EMBL" id="LT906446">
    <property type="protein sequence ID" value="SNU99960.1"/>
    <property type="molecule type" value="Genomic_DNA"/>
</dbReference>
<organism evidence="6 7">
    <name type="scientific">Megamonas hypermegale</name>
    <dbReference type="NCBI Taxonomy" id="158847"/>
    <lineage>
        <taxon>Bacteria</taxon>
        <taxon>Bacillati</taxon>
        <taxon>Bacillota</taxon>
        <taxon>Negativicutes</taxon>
        <taxon>Selenomonadales</taxon>
        <taxon>Selenomonadaceae</taxon>
        <taxon>Megamonas</taxon>
    </lineage>
</organism>
<gene>
    <name evidence="6" type="ORF">SAMEA4364220_01219</name>
</gene>
<evidence type="ECO:0000313" key="7">
    <source>
        <dbReference type="Proteomes" id="UP000215383"/>
    </source>
</evidence>
<dbReference type="Proteomes" id="UP000215383">
    <property type="component" value="Chromosome 1"/>
</dbReference>
<keyword evidence="7" id="KW-1185">Reference proteome</keyword>
<feature type="transmembrane region" description="Helical" evidence="5">
    <location>
        <begin position="54"/>
        <end position="76"/>
    </location>
</feature>
<protein>
    <recommendedName>
        <fullName evidence="5">UPF0756 membrane protein SAMEA4364220_01219</fullName>
    </recommendedName>
</protein>
<comment type="similarity">
    <text evidence="5">Belongs to the UPF0756 family.</text>
</comment>
<sequence>MYSEYIILGVLLLLSYIGHNMSVFYAVGIILILKLFQFNALMNFVETNGLNYGIILLTIAILLPLANGKITVSMMIDSFKSPIGILALLAGVFAAVAGGWGITLLKDSPFIVTSLVVGTMVGVFFFKGVAVGPLIAGGMTYLVLSIAKVIFH</sequence>
<evidence type="ECO:0000256" key="2">
    <source>
        <dbReference type="ARBA" id="ARBA00022692"/>
    </source>
</evidence>
<feature type="transmembrane region" description="Helical" evidence="5">
    <location>
        <begin position="132"/>
        <end position="151"/>
    </location>
</feature>
<dbReference type="GO" id="GO:0005886">
    <property type="term" value="C:plasma membrane"/>
    <property type="evidence" value="ECO:0007669"/>
    <property type="project" value="UniProtKB-SubCell"/>
</dbReference>
<keyword evidence="1 5" id="KW-1003">Cell membrane</keyword>
<dbReference type="PANTHER" id="PTHR38452:SF1">
    <property type="entry name" value="UPF0756 MEMBRANE PROTEIN YEAL"/>
    <property type="match status" value="1"/>
</dbReference>
<accession>A0A239TQB1</accession>
<comment type="subcellular location">
    <subcellularLocation>
        <location evidence="5">Cell membrane</location>
        <topology evidence="5">Multi-pass membrane protein</topology>
    </subcellularLocation>
</comment>
<dbReference type="AlphaFoldDB" id="A0A239TQB1"/>
<evidence type="ECO:0000313" key="6">
    <source>
        <dbReference type="EMBL" id="SNU99960.1"/>
    </source>
</evidence>
<evidence type="ECO:0000256" key="1">
    <source>
        <dbReference type="ARBA" id="ARBA00022475"/>
    </source>
</evidence>
<evidence type="ECO:0000256" key="4">
    <source>
        <dbReference type="ARBA" id="ARBA00023136"/>
    </source>
</evidence>
<feature type="transmembrane region" description="Helical" evidence="5">
    <location>
        <begin position="6"/>
        <end position="33"/>
    </location>
</feature>
<evidence type="ECO:0000256" key="3">
    <source>
        <dbReference type="ARBA" id="ARBA00022989"/>
    </source>
</evidence>
<dbReference type="GeneID" id="78507223"/>
<reference evidence="6 7" key="1">
    <citation type="submission" date="2017-06" db="EMBL/GenBank/DDBJ databases">
        <authorList>
            <consortium name="Pathogen Informatics"/>
        </authorList>
    </citation>
    <scope>NUCLEOTIDE SEQUENCE [LARGE SCALE GENOMIC DNA]</scope>
    <source>
        <strain evidence="6 7">NCTC10570</strain>
    </source>
</reference>
<dbReference type="Pfam" id="PF04284">
    <property type="entry name" value="DUF441"/>
    <property type="match status" value="1"/>
</dbReference>
<dbReference type="HAMAP" id="MF_01874">
    <property type="entry name" value="UPF0756"/>
    <property type="match status" value="1"/>
</dbReference>
<dbReference type="InterPro" id="IPR007382">
    <property type="entry name" value="UPF0756_TM"/>
</dbReference>
<keyword evidence="4 5" id="KW-0472">Membrane</keyword>
<name>A0A239TQB1_9FIRM</name>
<dbReference type="PANTHER" id="PTHR38452">
    <property type="entry name" value="UPF0756 MEMBRANE PROTEIN YEAL"/>
    <property type="match status" value="1"/>
</dbReference>
<dbReference type="eggNOG" id="COG2707">
    <property type="taxonomic scope" value="Bacteria"/>
</dbReference>
<keyword evidence="3 5" id="KW-1133">Transmembrane helix</keyword>
<keyword evidence="2 5" id="KW-0812">Transmembrane</keyword>